<dbReference type="EMBL" id="JBHSDC010000030">
    <property type="protein sequence ID" value="MFC4233499.1"/>
    <property type="molecule type" value="Genomic_DNA"/>
</dbReference>
<dbReference type="Gene3D" id="2.60.40.10">
    <property type="entry name" value="Immunoglobulins"/>
    <property type="match status" value="7"/>
</dbReference>
<evidence type="ECO:0000256" key="1">
    <source>
        <dbReference type="SAM" id="SignalP"/>
    </source>
</evidence>
<name>A0ABV8PZL8_9BACT</name>
<comment type="caution">
    <text evidence="3">The sequence shown here is derived from an EMBL/GenBank/DDBJ whole genome shotgun (WGS) entry which is preliminary data.</text>
</comment>
<organism evidence="3 4">
    <name type="scientific">Parasediminibacterium paludis</name>
    <dbReference type="NCBI Taxonomy" id="908966"/>
    <lineage>
        <taxon>Bacteria</taxon>
        <taxon>Pseudomonadati</taxon>
        <taxon>Bacteroidota</taxon>
        <taxon>Chitinophagia</taxon>
        <taxon>Chitinophagales</taxon>
        <taxon>Chitinophagaceae</taxon>
        <taxon>Parasediminibacterium</taxon>
    </lineage>
</organism>
<dbReference type="PANTHER" id="PTHR46534">
    <property type="entry name" value="IGGFC_BINDING DOMAIN-CONTAINING PROTEIN"/>
    <property type="match status" value="1"/>
</dbReference>
<dbReference type="SUPFAM" id="SSF49299">
    <property type="entry name" value="PKD domain"/>
    <property type="match status" value="7"/>
</dbReference>
<feature type="domain" description="PKD" evidence="2">
    <location>
        <begin position="859"/>
        <end position="939"/>
    </location>
</feature>
<dbReference type="Pfam" id="PF18911">
    <property type="entry name" value="PKD_4"/>
    <property type="match status" value="6"/>
</dbReference>
<feature type="domain" description="PKD" evidence="2">
    <location>
        <begin position="800"/>
        <end position="844"/>
    </location>
</feature>
<sequence>MKKILLSIVCSILVVVVFAQNFSNKGKDFWLGYGYHVNMAGNPSNGGSQDMVLYFTSDKNANVTVSMPANGYVQNYTVTANQVTISLPLPKSGAQDARINDTGYYSRGIHITSDVDIVAYAHIYNASVSGASLLFPTNTLGKDYYVISYNQSSNANNANSFAFVEAVEDNTTVEITPSVTNKNNKTAGVPFTVTLNQGQIYSIMGTTSGNAGTDLTGTRIRTISSGGTCKKIAVFCGAGKMSIGGTSINNNQTGSADNLFAQSLPASAWGLKYLTAPTGSQPNNYYRICVTDPTTVVKVNGVVVPSSYLQRGFFYELKNSTPLSTPGFGISVANTSTGVWNLIESDKPINVAQFCTTQGQDGNSNTTYGGDPEMIYLSPVEQTINNITLYSASKYLILQSFINVIIKTGGTKSFTLDGVSRTSSFITHPQDPNYSYATFQVNTGSHTLYSDTGFNAIAYGFGQAESYGYNAGTNIKDLYTPVFQNPYARLSFAATCVGTPFQFSVPLSYQPTSLTWDFGGAANTNLSPNTTIGPVTPAYDSATVIGGQNLYYYSPANGAGSKTFVYSKAGSDTIKLYANNPTPDGCGTTNAEYDIPVLISNIPNANFSVSTSRCISDSIPFTDASTGLGSSNVVNGLWYWGDGTQDSLKNPLHKFALPKTYNIRYRPITDFGCIGDTTIAFDLAAAPVAKFGISTNTCLGSTISFTDSSSIAVGNIVKWYWDYGNGIKDTLTTNATRTQMYNTAGSYTVSLVVENNTGCKSNAFTKSVVVHPLPITDFVLPTAVCLPVGKSVFTNATIISDTSTTFSYAWNFGDGGIDSVANPTHYFGAVGPFNVKLTATSVFGCTKDTTKILTTVFQQPKAAFTLSTEVCLRDTTLFTDASDGKGATVVKWYWNFGDGTTDTLQNTKHRYTASGTDSVNLFVITNKGCYSDTATNTAIINPLPSALFTYSANAYCEKNGITFTDTSKANAGNLVRWHWLMGDGSVIDTANGNPFSHAYTTYGSYAVQLMVQTDKGCKSDTITKVLNIHPSPVSNFNMPTVVCLPQGTATFTNTTTIVDTSTTFKYAWNFGDGGIDSIKNPTHNFSAVGPFNIKLTATSVFGCLKDTTKSITTIYPQAKANFSVVNQPCFRDSSYFKDSSDGKGSAIVKWHWLYGDASTDTVQNPSHRYTNAGSYGVSLYTVTDKGCTSDTVTKQAVVNPLPQTGFTATAAAYCETR</sequence>
<evidence type="ECO:0000259" key="2">
    <source>
        <dbReference type="PROSITE" id="PS50093"/>
    </source>
</evidence>
<feature type="domain" description="PKD" evidence="2">
    <location>
        <begin position="1139"/>
        <end position="1193"/>
    </location>
</feature>
<keyword evidence="4" id="KW-1185">Reference proteome</keyword>
<dbReference type="InterPro" id="IPR035234">
    <property type="entry name" value="IgGFc-bd_N"/>
</dbReference>
<feature type="domain" description="PKD" evidence="2">
    <location>
        <begin position="1066"/>
        <end position="1112"/>
    </location>
</feature>
<dbReference type="InterPro" id="IPR013783">
    <property type="entry name" value="Ig-like_fold"/>
</dbReference>
<dbReference type="SMART" id="SM00089">
    <property type="entry name" value="PKD"/>
    <property type="match status" value="7"/>
</dbReference>
<dbReference type="RefSeq" id="WP_379015805.1">
    <property type="nucleotide sequence ID" value="NZ_JBHSDC010000030.1"/>
</dbReference>
<dbReference type="PROSITE" id="PS50093">
    <property type="entry name" value="PKD"/>
    <property type="match status" value="6"/>
</dbReference>
<feature type="domain" description="PKD" evidence="2">
    <location>
        <begin position="686"/>
        <end position="769"/>
    </location>
</feature>
<protein>
    <submittedName>
        <fullName evidence="3">PKD domain-containing protein</fullName>
    </submittedName>
</protein>
<dbReference type="InterPro" id="IPR022409">
    <property type="entry name" value="PKD/Chitinase_dom"/>
</dbReference>
<feature type="non-terminal residue" evidence="3">
    <location>
        <position position="1217"/>
    </location>
</feature>
<feature type="signal peptide" evidence="1">
    <location>
        <begin position="1"/>
        <end position="19"/>
    </location>
</feature>
<proteinExistence type="predicted"/>
<gene>
    <name evidence="3" type="ORF">ACFOW1_16480</name>
</gene>
<dbReference type="Pfam" id="PF17517">
    <property type="entry name" value="IgGFc_binding"/>
    <property type="match status" value="1"/>
</dbReference>
<dbReference type="CDD" id="cd00146">
    <property type="entry name" value="PKD"/>
    <property type="match status" value="6"/>
</dbReference>
<reference evidence="4" key="1">
    <citation type="journal article" date="2019" name="Int. J. Syst. Evol. Microbiol.">
        <title>The Global Catalogue of Microorganisms (GCM) 10K type strain sequencing project: providing services to taxonomists for standard genome sequencing and annotation.</title>
        <authorList>
            <consortium name="The Broad Institute Genomics Platform"/>
            <consortium name="The Broad Institute Genome Sequencing Center for Infectious Disease"/>
            <person name="Wu L."/>
            <person name="Ma J."/>
        </authorList>
    </citation>
    <scope>NUCLEOTIDE SEQUENCE [LARGE SCALE GENOMIC DNA]</scope>
    <source>
        <strain evidence="4">CECT 8010</strain>
    </source>
</reference>
<accession>A0ABV8PZL8</accession>
<dbReference type="PANTHER" id="PTHR46534:SF1">
    <property type="entry name" value="IGGFC-BINDING PROTEIN N-TERMINAL DOMAIN-CONTAINING PROTEIN"/>
    <property type="match status" value="1"/>
</dbReference>
<dbReference type="InterPro" id="IPR000601">
    <property type="entry name" value="PKD_dom"/>
</dbReference>
<evidence type="ECO:0000313" key="3">
    <source>
        <dbReference type="EMBL" id="MFC4233499.1"/>
    </source>
</evidence>
<keyword evidence="1" id="KW-0732">Signal</keyword>
<feature type="chain" id="PRO_5047067447" evidence="1">
    <location>
        <begin position="20"/>
        <end position="1217"/>
    </location>
</feature>
<dbReference type="Proteomes" id="UP001595906">
    <property type="component" value="Unassembled WGS sequence"/>
</dbReference>
<feature type="domain" description="PKD" evidence="2">
    <location>
        <begin position="944"/>
        <end position="1016"/>
    </location>
</feature>
<dbReference type="InterPro" id="IPR035986">
    <property type="entry name" value="PKD_dom_sf"/>
</dbReference>
<evidence type="ECO:0000313" key="4">
    <source>
        <dbReference type="Proteomes" id="UP001595906"/>
    </source>
</evidence>